<keyword evidence="2" id="KW-1185">Reference proteome</keyword>
<dbReference type="STRING" id="49547.MBCUR_01380"/>
<evidence type="ECO:0000313" key="2">
    <source>
        <dbReference type="Proteomes" id="UP000077245"/>
    </source>
</evidence>
<name>A0A166DUG2_9EURY</name>
<gene>
    <name evidence="1" type="ORF">MBCUR_01380</name>
</gene>
<evidence type="ECO:0008006" key="3">
    <source>
        <dbReference type="Google" id="ProtNLM"/>
    </source>
</evidence>
<protein>
    <recommendedName>
        <fullName evidence="3">PsbP C-terminal domain-containing protein</fullName>
    </recommendedName>
</protein>
<comment type="caution">
    <text evidence="1">The sequence shown here is derived from an EMBL/GenBank/DDBJ whole genome shotgun (WGS) entry which is preliminary data.</text>
</comment>
<reference evidence="1 2" key="1">
    <citation type="submission" date="2016-04" db="EMBL/GenBank/DDBJ databases">
        <title>Genome sequence of Methanobrevibacter curvatus DSM 11111.</title>
        <authorList>
            <person name="Poehlein A."/>
            <person name="Seedorf H."/>
            <person name="Daniel R."/>
        </authorList>
    </citation>
    <scope>NUCLEOTIDE SEQUENCE [LARGE SCALE GENOMIC DNA]</scope>
    <source>
        <strain evidence="1 2">DSM 11111</strain>
    </source>
</reference>
<organism evidence="1 2">
    <name type="scientific">Methanobrevibacter curvatus</name>
    <dbReference type="NCBI Taxonomy" id="49547"/>
    <lineage>
        <taxon>Archaea</taxon>
        <taxon>Methanobacteriati</taxon>
        <taxon>Methanobacteriota</taxon>
        <taxon>Methanomada group</taxon>
        <taxon>Methanobacteria</taxon>
        <taxon>Methanobacteriales</taxon>
        <taxon>Methanobacteriaceae</taxon>
        <taxon>Methanobrevibacter</taxon>
    </lineage>
</organism>
<dbReference type="PATRIC" id="fig|49547.3.peg.148"/>
<dbReference type="Proteomes" id="UP000077245">
    <property type="component" value="Unassembled WGS sequence"/>
</dbReference>
<dbReference type="PROSITE" id="PS51257">
    <property type="entry name" value="PROKAR_LIPOPROTEIN"/>
    <property type="match status" value="1"/>
</dbReference>
<sequence>MLFIFKILFTGDYLKKYFLMAILIISVILVSGCVTDKSSDEAPQTLTKKGIKIIIPNNWVEAKSYANDTIIAVVDPNYVDMDSNLDQVSVVIQKKAYKSSLDSIFRDTYRKMFLNSSYQLVNEGNTTVGEFSALECTYIVTEKELIKEHRAIWFKKGDYVYVVLCTAPESEFSMQEKYFNYISEHIQFL</sequence>
<dbReference type="AlphaFoldDB" id="A0A166DUG2"/>
<accession>A0A166DUG2</accession>
<dbReference type="Gene3D" id="3.40.1000.10">
    <property type="entry name" value="Mog1/PsbP, alpha/beta/alpha sandwich"/>
    <property type="match status" value="1"/>
</dbReference>
<proteinExistence type="predicted"/>
<dbReference type="EMBL" id="LWMV01000021">
    <property type="protein sequence ID" value="KZX15963.1"/>
    <property type="molecule type" value="Genomic_DNA"/>
</dbReference>
<evidence type="ECO:0000313" key="1">
    <source>
        <dbReference type="EMBL" id="KZX15963.1"/>
    </source>
</evidence>